<dbReference type="PANTHER" id="PTHR30097:SF4">
    <property type="entry name" value="SLR6042 PROTEIN"/>
    <property type="match status" value="1"/>
</dbReference>
<dbReference type="Pfam" id="PF25975">
    <property type="entry name" value="CzcB_C"/>
    <property type="match status" value="1"/>
</dbReference>
<evidence type="ECO:0000259" key="6">
    <source>
        <dbReference type="Pfam" id="PF25973"/>
    </source>
</evidence>
<dbReference type="EMBL" id="JAQNDN010000007">
    <property type="protein sequence ID" value="MDC0669393.1"/>
    <property type="molecule type" value="Genomic_DNA"/>
</dbReference>
<dbReference type="InterPro" id="IPR058647">
    <property type="entry name" value="BSH_CzcB-like"/>
</dbReference>
<feature type="domain" description="CusB-like beta-barrel" evidence="5">
    <location>
        <begin position="227"/>
        <end position="302"/>
    </location>
</feature>
<comment type="similarity">
    <text evidence="1">Belongs to the membrane fusion protein (MFP) (TC 8.A.1) family.</text>
</comment>
<keyword evidence="2" id="KW-0813">Transport</keyword>
<dbReference type="SUPFAM" id="SSF111369">
    <property type="entry name" value="HlyD-like secretion proteins"/>
    <property type="match status" value="1"/>
</dbReference>
<proteinExistence type="inferred from homology"/>
<dbReference type="PANTHER" id="PTHR30097">
    <property type="entry name" value="CATION EFFLUX SYSTEM PROTEIN CUSB"/>
    <property type="match status" value="1"/>
</dbReference>
<dbReference type="NCBIfam" id="TIGR01730">
    <property type="entry name" value="RND_mfp"/>
    <property type="match status" value="1"/>
</dbReference>
<gene>
    <name evidence="8" type="ORF">POL58_16685</name>
</gene>
<evidence type="ECO:0000256" key="3">
    <source>
        <dbReference type="SAM" id="Coils"/>
    </source>
</evidence>
<accession>A0ABT5B6N5</accession>
<dbReference type="Pfam" id="PF25954">
    <property type="entry name" value="Beta-barrel_RND_2"/>
    <property type="match status" value="1"/>
</dbReference>
<organism evidence="8 9">
    <name type="scientific">Nannocystis radixulma</name>
    <dbReference type="NCBI Taxonomy" id="2995305"/>
    <lineage>
        <taxon>Bacteria</taxon>
        <taxon>Pseudomonadati</taxon>
        <taxon>Myxococcota</taxon>
        <taxon>Polyangia</taxon>
        <taxon>Nannocystales</taxon>
        <taxon>Nannocystaceae</taxon>
        <taxon>Nannocystis</taxon>
    </lineage>
</organism>
<feature type="domain" description="CzcB-like barrel-sandwich hybrid" evidence="6">
    <location>
        <begin position="86"/>
        <end position="212"/>
    </location>
</feature>
<dbReference type="InterPro" id="IPR058792">
    <property type="entry name" value="Beta-barrel_RND_2"/>
</dbReference>
<reference evidence="8 9" key="1">
    <citation type="submission" date="2022-11" db="EMBL/GenBank/DDBJ databases">
        <title>Minimal conservation of predation-associated metabolite biosynthetic gene clusters underscores biosynthetic potential of Myxococcota including descriptions for ten novel species: Archangium lansinium sp. nov., Myxococcus landrumus sp. nov., Nannocystis bai.</title>
        <authorList>
            <person name="Ahearne A."/>
            <person name="Stevens C."/>
            <person name="Dowd S."/>
        </authorList>
    </citation>
    <scope>NUCLEOTIDE SEQUENCE [LARGE SCALE GENOMIC DNA]</scope>
    <source>
        <strain evidence="8 9">NCELM</strain>
    </source>
</reference>
<feature type="chain" id="PRO_5045210008" evidence="4">
    <location>
        <begin position="17"/>
        <end position="376"/>
    </location>
</feature>
<dbReference type="Gene3D" id="2.40.420.20">
    <property type="match status" value="1"/>
</dbReference>
<name>A0ABT5B6N5_9BACT</name>
<evidence type="ECO:0000313" key="8">
    <source>
        <dbReference type="EMBL" id="MDC0669393.1"/>
    </source>
</evidence>
<dbReference type="Pfam" id="PF25973">
    <property type="entry name" value="BSH_CzcB"/>
    <property type="match status" value="1"/>
</dbReference>
<evidence type="ECO:0000259" key="5">
    <source>
        <dbReference type="Pfam" id="PF25954"/>
    </source>
</evidence>
<dbReference type="InterPro" id="IPR006143">
    <property type="entry name" value="RND_pump_MFP"/>
</dbReference>
<evidence type="ECO:0000256" key="1">
    <source>
        <dbReference type="ARBA" id="ARBA00009477"/>
    </source>
</evidence>
<dbReference type="Gene3D" id="2.40.50.100">
    <property type="match status" value="1"/>
</dbReference>
<evidence type="ECO:0000256" key="4">
    <source>
        <dbReference type="SAM" id="SignalP"/>
    </source>
</evidence>
<sequence>MSTRLCHALPLCLALAAGCKPTPPAEVAAVPHTPPAGALGANEDGPHFLPAASRPYVEIQPVAMEPEHAAIRAPARVAFRDGALSRVGAPIPGRIVKLHVEVGEKVKVGDALVTIASPEASSFHMELARARIEVDTARDQLERQNQMQKQGVGREYERVAAQHRLAEAQASLQHAQKAVSLLGKSSGGTVVVEAAIEGMVLRRFTTVGAQVEPGGDPLIEIGNPEALWVVAEVFQDDLALVSPNSKVTLEFAALPEPVTGHVEGIGVLIDTGLRRAPVYIAIDGEAPGVTPGMFARAQIQTPTTTGVTVPKSAVLIKEGKTAVVYVEEKEGVFSRREVATGHTFGDYVQILSGVRPGERIAVSGALLIDGTAQRIL</sequence>
<dbReference type="InterPro" id="IPR051909">
    <property type="entry name" value="MFP_Cation_Efflux"/>
</dbReference>
<keyword evidence="9" id="KW-1185">Reference proteome</keyword>
<protein>
    <submittedName>
        <fullName evidence="8">Efflux RND transporter periplasmic adaptor subunit</fullName>
    </submittedName>
</protein>
<keyword evidence="4" id="KW-0732">Signal</keyword>
<dbReference type="RefSeq" id="WP_271999209.1">
    <property type="nucleotide sequence ID" value="NZ_JAQNDN010000007.1"/>
</dbReference>
<evidence type="ECO:0000259" key="7">
    <source>
        <dbReference type="Pfam" id="PF25975"/>
    </source>
</evidence>
<evidence type="ECO:0000313" key="9">
    <source>
        <dbReference type="Proteomes" id="UP001217838"/>
    </source>
</evidence>
<dbReference type="Gene3D" id="2.40.30.170">
    <property type="match status" value="1"/>
</dbReference>
<dbReference type="InterPro" id="IPR058649">
    <property type="entry name" value="CzcB_C"/>
</dbReference>
<dbReference type="PROSITE" id="PS51257">
    <property type="entry name" value="PROKAR_LIPOPROTEIN"/>
    <property type="match status" value="1"/>
</dbReference>
<keyword evidence="3" id="KW-0175">Coiled coil</keyword>
<evidence type="ECO:0000256" key="2">
    <source>
        <dbReference type="ARBA" id="ARBA00022448"/>
    </source>
</evidence>
<comment type="caution">
    <text evidence="8">The sequence shown here is derived from an EMBL/GenBank/DDBJ whole genome shotgun (WGS) entry which is preliminary data.</text>
</comment>
<feature type="coiled-coil region" evidence="3">
    <location>
        <begin position="127"/>
        <end position="178"/>
    </location>
</feature>
<dbReference type="Proteomes" id="UP001217838">
    <property type="component" value="Unassembled WGS sequence"/>
</dbReference>
<feature type="signal peptide" evidence="4">
    <location>
        <begin position="1"/>
        <end position="16"/>
    </location>
</feature>
<feature type="domain" description="CzcB-like C-terminal circularly permuted SH3-like" evidence="7">
    <location>
        <begin position="307"/>
        <end position="365"/>
    </location>
</feature>